<dbReference type="GO" id="GO:0005576">
    <property type="term" value="C:extracellular region"/>
    <property type="evidence" value="ECO:0007669"/>
    <property type="project" value="UniProtKB-SubCell"/>
</dbReference>
<keyword evidence="5" id="KW-0732">Signal</keyword>
<sequence length="457" mass="51077">MRCLLMLVIFALCSLAFAKKGDKAKMKMDRYTGSTKPCNPRVFATLDSACSMPKFMPVATIEECFGKNASKEAIKKAAFSANRKNKGKENSGKENPINSIKPGRRQFGPEGGPMCFVKCVFEKEKLCDAKGVVDITAVKKKFSANSNDTWKSTVEKSVDTCWADFQNVNFSNSSTVPDEAKNCKGDAAMLTACVRRALFMDCKNIIDKNKYEKKRSKVEKCDPFSIPPPRDVHAVAIKHATDVASAQPLSHRLDGKAVGNSRMLKLIAFYFLFVGIIQAHRHHGRGGRGRYRNDPLVCNKHYLMNATLCVNMPELFSSDLFVQCNNELVATASTATQRLSQRRGRSAHRGGRNGRLGKTSRNWNGKGRYHDRYCAGQCVMNKTNNLLSNGSVDIDALLTNYENKATDAWKQIVSQAINDCWKSEPVLNALEKLHMANIKRHQLPTEYTRRPNWPKGC</sequence>
<keyword evidence="7" id="KW-1185">Reference proteome</keyword>
<dbReference type="SUPFAM" id="SSF47565">
    <property type="entry name" value="Insect pheromone/odorant-binding proteins"/>
    <property type="match status" value="1"/>
</dbReference>
<dbReference type="PANTHER" id="PTHR21066">
    <property type="entry name" value="ODORANT-BINDING PROTEIN 59A-RELATED"/>
    <property type="match status" value="1"/>
</dbReference>
<evidence type="ECO:0000256" key="2">
    <source>
        <dbReference type="ARBA" id="ARBA00008098"/>
    </source>
</evidence>
<name>A0A8S1CRV1_9INSE</name>
<evidence type="ECO:0000256" key="4">
    <source>
        <dbReference type="SAM" id="MobiDB-lite"/>
    </source>
</evidence>
<protein>
    <submittedName>
        <fullName evidence="6">Uncharacterized protein</fullName>
    </submittedName>
</protein>
<dbReference type="PANTHER" id="PTHR21066:SF9">
    <property type="entry name" value="ODORANT-BINDING PROTEIN 59A"/>
    <property type="match status" value="1"/>
</dbReference>
<reference evidence="6 7" key="1">
    <citation type="submission" date="2020-04" db="EMBL/GenBank/DDBJ databases">
        <authorList>
            <person name="Alioto T."/>
            <person name="Alioto T."/>
            <person name="Gomez Garrido J."/>
        </authorList>
    </citation>
    <scope>NUCLEOTIDE SEQUENCE [LARGE SCALE GENOMIC DNA]</scope>
</reference>
<dbReference type="Proteomes" id="UP000494165">
    <property type="component" value="Unassembled WGS sequence"/>
</dbReference>
<evidence type="ECO:0000313" key="7">
    <source>
        <dbReference type="Proteomes" id="UP000494165"/>
    </source>
</evidence>
<feature type="region of interest" description="Disordered" evidence="4">
    <location>
        <begin position="81"/>
        <end position="106"/>
    </location>
</feature>
<feature type="signal peptide" evidence="5">
    <location>
        <begin position="1"/>
        <end position="18"/>
    </location>
</feature>
<comment type="similarity">
    <text evidence="2">Belongs to the PBP/GOBP family.</text>
</comment>
<dbReference type="AlphaFoldDB" id="A0A8S1CRV1"/>
<feature type="chain" id="PRO_5035845678" evidence="5">
    <location>
        <begin position="19"/>
        <end position="457"/>
    </location>
</feature>
<dbReference type="Gene3D" id="1.10.238.270">
    <property type="match status" value="2"/>
</dbReference>
<evidence type="ECO:0000256" key="5">
    <source>
        <dbReference type="SAM" id="SignalP"/>
    </source>
</evidence>
<dbReference type="EMBL" id="CADEPI010000067">
    <property type="protein sequence ID" value="CAB3371970.1"/>
    <property type="molecule type" value="Genomic_DNA"/>
</dbReference>
<comment type="subcellular location">
    <subcellularLocation>
        <location evidence="1">Secreted</location>
    </subcellularLocation>
</comment>
<dbReference type="InterPro" id="IPR052295">
    <property type="entry name" value="Odorant-binding_protein"/>
</dbReference>
<evidence type="ECO:0000256" key="3">
    <source>
        <dbReference type="ARBA" id="ARBA00022525"/>
    </source>
</evidence>
<accession>A0A8S1CRV1</accession>
<evidence type="ECO:0000313" key="6">
    <source>
        <dbReference type="EMBL" id="CAB3371970.1"/>
    </source>
</evidence>
<feature type="compositionally biased region" description="Basic residues" evidence="4">
    <location>
        <begin position="340"/>
        <end position="352"/>
    </location>
</feature>
<proteinExistence type="inferred from homology"/>
<dbReference type="InterPro" id="IPR036728">
    <property type="entry name" value="PBP_GOBP_sf"/>
</dbReference>
<gene>
    <name evidence="6" type="ORF">CLODIP_2_CD07701</name>
</gene>
<feature type="region of interest" description="Disordered" evidence="4">
    <location>
        <begin position="335"/>
        <end position="362"/>
    </location>
</feature>
<evidence type="ECO:0000256" key="1">
    <source>
        <dbReference type="ARBA" id="ARBA00004613"/>
    </source>
</evidence>
<dbReference type="GO" id="GO:0005549">
    <property type="term" value="F:odorant binding"/>
    <property type="evidence" value="ECO:0007669"/>
    <property type="project" value="InterPro"/>
</dbReference>
<organism evidence="6 7">
    <name type="scientific">Cloeon dipterum</name>
    <dbReference type="NCBI Taxonomy" id="197152"/>
    <lineage>
        <taxon>Eukaryota</taxon>
        <taxon>Metazoa</taxon>
        <taxon>Ecdysozoa</taxon>
        <taxon>Arthropoda</taxon>
        <taxon>Hexapoda</taxon>
        <taxon>Insecta</taxon>
        <taxon>Pterygota</taxon>
        <taxon>Palaeoptera</taxon>
        <taxon>Ephemeroptera</taxon>
        <taxon>Pisciforma</taxon>
        <taxon>Baetidae</taxon>
        <taxon>Cloeon</taxon>
    </lineage>
</organism>
<comment type="caution">
    <text evidence="6">The sequence shown here is derived from an EMBL/GenBank/DDBJ whole genome shotgun (WGS) entry which is preliminary data.</text>
</comment>
<keyword evidence="3" id="KW-0964">Secreted</keyword>